<sequence>MDATQITALPQSTLATLPVLTGGEQQSQVISGIAAGTCQIVIKYAASLPSYVCRFFSTKTTNHHSIYSPPSNPRQRFIKTLKTKAISPSQFALPSNYRAATDSTEKLRTHPATDRPLAAQPDVPNTLLCGIFRRFLDNVQSSCPLPEDYDLAIAMRACMSEIYAHESLLRDAMNKIFMARFQESMAPHAILGRYEVDGLQWLSKIMVALAEYKKDASGGSEPQFQSVHYYSTATINEAEKDLQRRLPLLLMTCVGSVLTFSGGVWNSEKPVVQKLFEATASFDWDMSNDEAMEKAARLMRAYSIAITEISVYKDPAHSADFPDVTSWDDPQHGGQHQFRYVERVPGHLLFRATDESNQRLLVKFTKRYSPELHHFCAQKGFAPELKAVVDIGGRWRMVVMADVSEAYHSVGESQEFSSIVTHPCLEQFKRAVQGMHNAGFVHGDIRLPNILVHKTDVNKPLLLVDFDWGGLANEVRYPGALNPVIQRHSGARSGLCITTDHDTFMLEQL</sequence>
<dbReference type="Proteomes" id="UP001218188">
    <property type="component" value="Unassembled WGS sequence"/>
</dbReference>
<dbReference type="Pfam" id="PF06293">
    <property type="entry name" value="Kdo"/>
    <property type="match status" value="1"/>
</dbReference>
<proteinExistence type="predicted"/>
<reference evidence="1" key="1">
    <citation type="submission" date="2023-03" db="EMBL/GenBank/DDBJ databases">
        <title>Massive genome expansion in bonnet fungi (Mycena s.s.) driven by repeated elements and novel gene families across ecological guilds.</title>
        <authorList>
            <consortium name="Lawrence Berkeley National Laboratory"/>
            <person name="Harder C.B."/>
            <person name="Miyauchi S."/>
            <person name="Viragh M."/>
            <person name="Kuo A."/>
            <person name="Thoen E."/>
            <person name="Andreopoulos B."/>
            <person name="Lu D."/>
            <person name="Skrede I."/>
            <person name="Drula E."/>
            <person name="Henrissat B."/>
            <person name="Morin E."/>
            <person name="Kohler A."/>
            <person name="Barry K."/>
            <person name="LaButti K."/>
            <person name="Morin E."/>
            <person name="Salamov A."/>
            <person name="Lipzen A."/>
            <person name="Mereny Z."/>
            <person name="Hegedus B."/>
            <person name="Baldrian P."/>
            <person name="Stursova M."/>
            <person name="Weitz H."/>
            <person name="Taylor A."/>
            <person name="Grigoriev I.V."/>
            <person name="Nagy L.G."/>
            <person name="Martin F."/>
            <person name="Kauserud H."/>
        </authorList>
    </citation>
    <scope>NUCLEOTIDE SEQUENCE</scope>
    <source>
        <strain evidence="1">CBHHK200</strain>
    </source>
</reference>
<accession>A0AAD6SU23</accession>
<dbReference type="SUPFAM" id="SSF56112">
    <property type="entry name" value="Protein kinase-like (PK-like)"/>
    <property type="match status" value="1"/>
</dbReference>
<organism evidence="1 2">
    <name type="scientific">Mycena alexandri</name>
    <dbReference type="NCBI Taxonomy" id="1745969"/>
    <lineage>
        <taxon>Eukaryota</taxon>
        <taxon>Fungi</taxon>
        <taxon>Dikarya</taxon>
        <taxon>Basidiomycota</taxon>
        <taxon>Agaricomycotina</taxon>
        <taxon>Agaricomycetes</taxon>
        <taxon>Agaricomycetidae</taxon>
        <taxon>Agaricales</taxon>
        <taxon>Marasmiineae</taxon>
        <taxon>Mycenaceae</taxon>
        <taxon>Mycena</taxon>
    </lineage>
</organism>
<evidence type="ECO:0000313" key="1">
    <source>
        <dbReference type="EMBL" id="KAJ7031782.1"/>
    </source>
</evidence>
<dbReference type="AlphaFoldDB" id="A0AAD6SU23"/>
<dbReference type="InterPro" id="IPR011009">
    <property type="entry name" value="Kinase-like_dom_sf"/>
</dbReference>
<dbReference type="EMBL" id="JARJCM010000079">
    <property type="protein sequence ID" value="KAJ7031782.1"/>
    <property type="molecule type" value="Genomic_DNA"/>
</dbReference>
<comment type="caution">
    <text evidence="1">The sequence shown here is derived from an EMBL/GenBank/DDBJ whole genome shotgun (WGS) entry which is preliminary data.</text>
</comment>
<gene>
    <name evidence="1" type="ORF">C8F04DRAFT_959973</name>
</gene>
<keyword evidence="2" id="KW-1185">Reference proteome</keyword>
<dbReference type="Gene3D" id="1.10.510.10">
    <property type="entry name" value="Transferase(Phosphotransferase) domain 1"/>
    <property type="match status" value="1"/>
</dbReference>
<evidence type="ECO:0000313" key="2">
    <source>
        <dbReference type="Proteomes" id="UP001218188"/>
    </source>
</evidence>
<name>A0AAD6SU23_9AGAR</name>
<protein>
    <submittedName>
        <fullName evidence="1">Uncharacterized protein</fullName>
    </submittedName>
</protein>